<protein>
    <submittedName>
        <fullName evidence="1">Uncharacterized protein</fullName>
    </submittedName>
</protein>
<feature type="non-terminal residue" evidence="1">
    <location>
        <position position="1"/>
    </location>
</feature>
<sequence>AGEANEVLNSKTKGGVRNEYKGKDSFAYAAFC</sequence>
<accession>X1K7R2</accession>
<dbReference type="AlphaFoldDB" id="X1K7R2"/>
<gene>
    <name evidence="1" type="ORF">S06H3_18834</name>
</gene>
<name>X1K7R2_9ZZZZ</name>
<reference evidence="1" key="1">
    <citation type="journal article" date="2014" name="Front. Microbiol.">
        <title>High frequency of phylogenetically diverse reductive dehalogenase-homologous genes in deep subseafloor sedimentary metagenomes.</title>
        <authorList>
            <person name="Kawai M."/>
            <person name="Futagami T."/>
            <person name="Toyoda A."/>
            <person name="Takaki Y."/>
            <person name="Nishi S."/>
            <person name="Hori S."/>
            <person name="Arai W."/>
            <person name="Tsubouchi T."/>
            <person name="Morono Y."/>
            <person name="Uchiyama I."/>
            <person name="Ito T."/>
            <person name="Fujiyama A."/>
            <person name="Inagaki F."/>
            <person name="Takami H."/>
        </authorList>
    </citation>
    <scope>NUCLEOTIDE SEQUENCE</scope>
    <source>
        <strain evidence="1">Expedition CK06-06</strain>
    </source>
</reference>
<proteinExistence type="predicted"/>
<comment type="caution">
    <text evidence="1">The sequence shown here is derived from an EMBL/GenBank/DDBJ whole genome shotgun (WGS) entry which is preliminary data.</text>
</comment>
<dbReference type="EMBL" id="BARV01009571">
    <property type="protein sequence ID" value="GAI02608.1"/>
    <property type="molecule type" value="Genomic_DNA"/>
</dbReference>
<evidence type="ECO:0000313" key="1">
    <source>
        <dbReference type="EMBL" id="GAI02608.1"/>
    </source>
</evidence>
<organism evidence="1">
    <name type="scientific">marine sediment metagenome</name>
    <dbReference type="NCBI Taxonomy" id="412755"/>
    <lineage>
        <taxon>unclassified sequences</taxon>
        <taxon>metagenomes</taxon>
        <taxon>ecological metagenomes</taxon>
    </lineage>
</organism>